<evidence type="ECO:0000259" key="1">
    <source>
        <dbReference type="Pfam" id="PF13590"/>
    </source>
</evidence>
<comment type="caution">
    <text evidence="2">The sequence shown here is derived from an EMBL/GenBank/DDBJ whole genome shotgun (WGS) entry which is preliminary data.</text>
</comment>
<evidence type="ECO:0000313" key="3">
    <source>
        <dbReference type="Proteomes" id="UP000246145"/>
    </source>
</evidence>
<protein>
    <submittedName>
        <fullName evidence="2">Uncharacterized protein DUF4136</fullName>
    </submittedName>
</protein>
<dbReference type="Pfam" id="PF13590">
    <property type="entry name" value="DUF4136"/>
    <property type="match status" value="1"/>
</dbReference>
<reference evidence="2 3" key="1">
    <citation type="submission" date="2018-04" db="EMBL/GenBank/DDBJ databases">
        <title>Genomic Encyclopedia of Type Strains, Phase IV (KMG-IV): sequencing the most valuable type-strain genomes for metagenomic binning, comparative biology and taxonomic classification.</title>
        <authorList>
            <person name="Goeker M."/>
        </authorList>
    </citation>
    <scope>NUCLEOTIDE SEQUENCE [LARGE SCALE GENOMIC DNA]</scope>
    <source>
        <strain evidence="2 3">DSM 10065</strain>
    </source>
</reference>
<sequence>MLQRTIKLAGEWSRMLLGIAALMVLAGCASTLSARVTTFQQWPADSQGAHYRIVPPSGDTLEVQAFSDMIRAAIGRTGLVEAQGEQKPRFDVHFEYGATVSQEWVQRFHDPYFDNFGPWGWGGYYGGFRGWGGGIYYTPTVVNVPVQVSKNTLTVIIRDNQRQGAQVYKSTAVSTAGSLVEVMPYLAQAVFDGFPGNNGQVRNITYELQ</sequence>
<feature type="domain" description="DUF4136" evidence="1">
    <location>
        <begin position="36"/>
        <end position="196"/>
    </location>
</feature>
<dbReference type="PROSITE" id="PS51257">
    <property type="entry name" value="PROKAR_LIPOPROTEIN"/>
    <property type="match status" value="1"/>
</dbReference>
<proteinExistence type="predicted"/>
<dbReference type="AlphaFoldDB" id="A0A2U1CKI0"/>
<organism evidence="2 3">
    <name type="scientific">Pusillimonas noertemannii</name>
    <dbReference type="NCBI Taxonomy" id="305977"/>
    <lineage>
        <taxon>Bacteria</taxon>
        <taxon>Pseudomonadati</taxon>
        <taxon>Pseudomonadota</taxon>
        <taxon>Betaproteobacteria</taxon>
        <taxon>Burkholderiales</taxon>
        <taxon>Alcaligenaceae</taxon>
        <taxon>Pusillimonas</taxon>
    </lineage>
</organism>
<evidence type="ECO:0000313" key="2">
    <source>
        <dbReference type="EMBL" id="PVY61502.1"/>
    </source>
</evidence>
<gene>
    <name evidence="2" type="ORF">C7440_3056</name>
</gene>
<dbReference type="EMBL" id="QEKO01000004">
    <property type="protein sequence ID" value="PVY61502.1"/>
    <property type="molecule type" value="Genomic_DNA"/>
</dbReference>
<dbReference type="InterPro" id="IPR025411">
    <property type="entry name" value="DUF4136"/>
</dbReference>
<keyword evidence="3" id="KW-1185">Reference proteome</keyword>
<dbReference type="Gene3D" id="3.30.160.670">
    <property type="match status" value="1"/>
</dbReference>
<name>A0A2U1CKI0_9BURK</name>
<accession>A0A2U1CKI0</accession>
<dbReference type="OrthoDB" id="8940851at2"/>
<dbReference type="Proteomes" id="UP000246145">
    <property type="component" value="Unassembled WGS sequence"/>
</dbReference>
<dbReference type="STRING" id="1231391.GCA_000308195_03019"/>
<dbReference type="RefSeq" id="WP_116519109.1">
    <property type="nucleotide sequence ID" value="NZ_JACCEX010000004.1"/>
</dbReference>